<proteinExistence type="predicted"/>
<reference evidence="4" key="2">
    <citation type="submission" date="2020-09" db="EMBL/GenBank/DDBJ databases">
        <authorList>
            <person name="Sun Q."/>
            <person name="Ohkuma M."/>
        </authorList>
    </citation>
    <scope>NUCLEOTIDE SEQUENCE</scope>
    <source>
        <strain evidence="4">JCM 4122</strain>
    </source>
</reference>
<evidence type="ECO:0000256" key="1">
    <source>
        <dbReference type="SAM" id="MobiDB-lite"/>
    </source>
</evidence>
<gene>
    <name evidence="4" type="ORF">GCM10017667_48570</name>
</gene>
<sequence>MRHRTVPPPAVTPPPHPVFGQVATSGHGGPEAREQDLALFDRTQPPSAVPAAPRRGGRHAPARRRAFPLPSLLVGVLVAGIGAALPVYLAARPDAPGPADPTVSMPDLPLPPPPGPAPDPADTAGPTPAPTRTPPTRPAPPRTTPPPATRTATAPPVRTTAPAAPASSAPPQAPPPTRSVPHTPAAPPVSPPVTDPGPPLPSAGPEDGPGLGSSGPVVVEVQAALRRAGLYGGPLDGVFGTEVQEAVIQFQWSRGIFERPGVCGPRTLAALLGTAP</sequence>
<dbReference type="Pfam" id="PF01471">
    <property type="entry name" value="PG_binding_1"/>
    <property type="match status" value="1"/>
</dbReference>
<keyword evidence="2" id="KW-1133">Transmembrane helix</keyword>
<keyword evidence="2" id="KW-0812">Transmembrane</keyword>
<dbReference type="EMBL" id="BNBE01000002">
    <property type="protein sequence ID" value="GHG10282.1"/>
    <property type="molecule type" value="Genomic_DNA"/>
</dbReference>
<dbReference type="InterPro" id="IPR036366">
    <property type="entry name" value="PGBDSf"/>
</dbReference>
<feature type="compositionally biased region" description="Pro residues" evidence="1">
    <location>
        <begin position="1"/>
        <end position="17"/>
    </location>
</feature>
<feature type="region of interest" description="Disordered" evidence="1">
    <location>
        <begin position="1"/>
        <end position="61"/>
    </location>
</feature>
<organism evidence="4 5">
    <name type="scientific">Streptomyces filamentosus</name>
    <name type="common">Streptomyces roseosporus</name>
    <dbReference type="NCBI Taxonomy" id="67294"/>
    <lineage>
        <taxon>Bacteria</taxon>
        <taxon>Bacillati</taxon>
        <taxon>Actinomycetota</taxon>
        <taxon>Actinomycetes</taxon>
        <taxon>Kitasatosporales</taxon>
        <taxon>Streptomycetaceae</taxon>
        <taxon>Streptomyces</taxon>
    </lineage>
</organism>
<name>A0A919EPE7_STRFL</name>
<comment type="caution">
    <text evidence="4">The sequence shown here is derived from an EMBL/GenBank/DDBJ whole genome shotgun (WGS) entry which is preliminary data.</text>
</comment>
<feature type="compositionally biased region" description="Pro residues" evidence="1">
    <location>
        <begin position="127"/>
        <end position="148"/>
    </location>
</feature>
<dbReference type="AlphaFoldDB" id="A0A919EPE7"/>
<evidence type="ECO:0000313" key="4">
    <source>
        <dbReference type="EMBL" id="GHG10282.1"/>
    </source>
</evidence>
<dbReference type="RefSeq" id="WP_190042949.1">
    <property type="nucleotide sequence ID" value="NZ_BNBE01000002.1"/>
</dbReference>
<feature type="transmembrane region" description="Helical" evidence="2">
    <location>
        <begin position="72"/>
        <end position="91"/>
    </location>
</feature>
<dbReference type="SUPFAM" id="SSF47090">
    <property type="entry name" value="PGBD-like"/>
    <property type="match status" value="1"/>
</dbReference>
<feature type="compositionally biased region" description="Pro residues" evidence="1">
    <location>
        <begin position="108"/>
        <end position="119"/>
    </location>
</feature>
<keyword evidence="2" id="KW-0472">Membrane</keyword>
<reference evidence="4" key="1">
    <citation type="journal article" date="2014" name="Int. J. Syst. Evol. Microbiol.">
        <title>Complete genome sequence of Corynebacterium casei LMG S-19264T (=DSM 44701T), isolated from a smear-ripened cheese.</title>
        <authorList>
            <consortium name="US DOE Joint Genome Institute (JGI-PGF)"/>
            <person name="Walter F."/>
            <person name="Albersmeier A."/>
            <person name="Kalinowski J."/>
            <person name="Ruckert C."/>
        </authorList>
    </citation>
    <scope>NUCLEOTIDE SEQUENCE</scope>
    <source>
        <strain evidence="4">JCM 4122</strain>
    </source>
</reference>
<keyword evidence="5" id="KW-1185">Reference proteome</keyword>
<dbReference type="Gene3D" id="1.10.101.10">
    <property type="entry name" value="PGBD-like superfamily/PGBD"/>
    <property type="match status" value="1"/>
</dbReference>
<feature type="compositionally biased region" description="Low complexity" evidence="1">
    <location>
        <begin position="45"/>
        <end position="54"/>
    </location>
</feature>
<evidence type="ECO:0000259" key="3">
    <source>
        <dbReference type="Pfam" id="PF01471"/>
    </source>
</evidence>
<feature type="region of interest" description="Disordered" evidence="1">
    <location>
        <begin position="97"/>
        <end position="215"/>
    </location>
</feature>
<dbReference type="InterPro" id="IPR002477">
    <property type="entry name" value="Peptidoglycan-bd-like"/>
</dbReference>
<feature type="compositionally biased region" description="Pro residues" evidence="1">
    <location>
        <begin position="171"/>
        <end position="202"/>
    </location>
</feature>
<evidence type="ECO:0000313" key="5">
    <source>
        <dbReference type="Proteomes" id="UP000632849"/>
    </source>
</evidence>
<feature type="compositionally biased region" description="Low complexity" evidence="1">
    <location>
        <begin position="149"/>
        <end position="170"/>
    </location>
</feature>
<dbReference type="PRINTS" id="PR01217">
    <property type="entry name" value="PRICHEXTENSN"/>
</dbReference>
<protein>
    <recommendedName>
        <fullName evidence="3">Peptidoglycan binding-like domain-containing protein</fullName>
    </recommendedName>
</protein>
<dbReference type="InterPro" id="IPR036365">
    <property type="entry name" value="PGBD-like_sf"/>
</dbReference>
<dbReference type="Proteomes" id="UP000632849">
    <property type="component" value="Unassembled WGS sequence"/>
</dbReference>
<accession>A0A919EPE7</accession>
<feature type="domain" description="Peptidoglycan binding-like" evidence="3">
    <location>
        <begin position="214"/>
        <end position="271"/>
    </location>
</feature>
<evidence type="ECO:0000256" key="2">
    <source>
        <dbReference type="SAM" id="Phobius"/>
    </source>
</evidence>